<accession>A0A2T5ITN9</accession>
<dbReference type="GO" id="GO:0003729">
    <property type="term" value="F:mRNA binding"/>
    <property type="evidence" value="ECO:0007669"/>
    <property type="project" value="InterPro"/>
</dbReference>
<dbReference type="OrthoDB" id="73001at2"/>
<keyword evidence="2" id="KW-1185">Reference proteome</keyword>
<name>A0A2T5ITN9_9GAMM</name>
<comment type="caution">
    <text evidence="1">The sequence shown here is derived from an EMBL/GenBank/DDBJ whole genome shotgun (WGS) entry which is preliminary data.</text>
</comment>
<organism evidence="1 2">
    <name type="scientific">Agitococcus lubricus</name>
    <dbReference type="NCBI Taxonomy" id="1077255"/>
    <lineage>
        <taxon>Bacteria</taxon>
        <taxon>Pseudomonadati</taxon>
        <taxon>Pseudomonadota</taxon>
        <taxon>Gammaproteobacteria</taxon>
        <taxon>Moraxellales</taxon>
        <taxon>Moraxellaceae</taxon>
        <taxon>Agitococcus</taxon>
    </lineage>
</organism>
<evidence type="ECO:0000313" key="1">
    <source>
        <dbReference type="EMBL" id="PTQ87190.1"/>
    </source>
</evidence>
<dbReference type="Proteomes" id="UP000244223">
    <property type="component" value="Unassembled WGS sequence"/>
</dbReference>
<dbReference type="Pfam" id="PF07927">
    <property type="entry name" value="HicA_toxin"/>
    <property type="match status" value="1"/>
</dbReference>
<protein>
    <submittedName>
        <fullName evidence="1">HicA-like toxin of HicAB toxin-antitoxin system</fullName>
    </submittedName>
</protein>
<proteinExistence type="predicted"/>
<gene>
    <name evidence="1" type="ORF">C8N29_12125</name>
</gene>
<dbReference type="AlphaFoldDB" id="A0A2T5ITN9"/>
<sequence length="99" mass="11160">MKRKHIKTLAAIFARPVSSNVQWRDVEALFKALGATIEECEGSRVAVILFGQVQVYHRPHPSPNTDKGAVASIRRWLEINDTTPESIKEQTDDEQSNDD</sequence>
<dbReference type="EMBL" id="QAON01000021">
    <property type="protein sequence ID" value="PTQ87190.1"/>
    <property type="molecule type" value="Genomic_DNA"/>
</dbReference>
<evidence type="ECO:0000313" key="2">
    <source>
        <dbReference type="Proteomes" id="UP000244223"/>
    </source>
</evidence>
<dbReference type="InterPro" id="IPR012933">
    <property type="entry name" value="HicA_mRNA_interferase"/>
</dbReference>
<dbReference type="RefSeq" id="WP_107866871.1">
    <property type="nucleotide sequence ID" value="NZ_QAON01000021.1"/>
</dbReference>
<reference evidence="1 2" key="1">
    <citation type="submission" date="2018-04" db="EMBL/GenBank/DDBJ databases">
        <title>Genomic Encyclopedia of Archaeal and Bacterial Type Strains, Phase II (KMG-II): from individual species to whole genera.</title>
        <authorList>
            <person name="Goeker M."/>
        </authorList>
    </citation>
    <scope>NUCLEOTIDE SEQUENCE [LARGE SCALE GENOMIC DNA]</scope>
    <source>
        <strain evidence="1 2">DSM 5822</strain>
    </source>
</reference>